<dbReference type="SUPFAM" id="SSF52777">
    <property type="entry name" value="CoA-dependent acyltransferases"/>
    <property type="match status" value="4"/>
</dbReference>
<dbReference type="InterPro" id="IPR025110">
    <property type="entry name" value="AMP-bd_C"/>
</dbReference>
<evidence type="ECO:0000259" key="2">
    <source>
        <dbReference type="PROSITE" id="PS50075"/>
    </source>
</evidence>
<evidence type="ECO:0000313" key="3">
    <source>
        <dbReference type="EMBL" id="MCQ4921643.1"/>
    </source>
</evidence>
<dbReference type="Pfam" id="PF00501">
    <property type="entry name" value="AMP-binding"/>
    <property type="match status" value="1"/>
</dbReference>
<comment type="cofactor">
    <cofactor evidence="1">
        <name>pantetheine 4'-phosphate</name>
        <dbReference type="ChEBI" id="CHEBI:47942"/>
    </cofactor>
</comment>
<dbReference type="Gene3D" id="3.30.559.30">
    <property type="entry name" value="Nonribosomal peptide synthetase, condensation domain"/>
    <property type="match status" value="2"/>
</dbReference>
<dbReference type="InterPro" id="IPR045851">
    <property type="entry name" value="AMP-bd_C_sf"/>
</dbReference>
<dbReference type="InterPro" id="IPR000873">
    <property type="entry name" value="AMP-dep_synth/lig_dom"/>
</dbReference>
<accession>A0ABT1S5A4</accession>
<dbReference type="SUPFAM" id="SSF56801">
    <property type="entry name" value="Acetyl-CoA synthetase-like"/>
    <property type="match status" value="1"/>
</dbReference>
<dbReference type="Pfam" id="PF13193">
    <property type="entry name" value="AMP-binding_C"/>
    <property type="match status" value="1"/>
</dbReference>
<dbReference type="InterPro" id="IPR009081">
    <property type="entry name" value="PP-bd_ACP"/>
</dbReference>
<evidence type="ECO:0000256" key="1">
    <source>
        <dbReference type="ARBA" id="ARBA00001957"/>
    </source>
</evidence>
<dbReference type="PANTHER" id="PTHR45527:SF1">
    <property type="entry name" value="FATTY ACID SYNTHASE"/>
    <property type="match status" value="1"/>
</dbReference>
<comment type="caution">
    <text evidence="3">The sequence shown here is derived from an EMBL/GenBank/DDBJ whole genome shotgun (WGS) entry which is preliminary data.</text>
</comment>
<dbReference type="Gene3D" id="3.30.300.30">
    <property type="match status" value="1"/>
</dbReference>
<reference evidence="3 4" key="1">
    <citation type="submission" date="2022-06" db="EMBL/GenBank/DDBJ databases">
        <title>Isolation of gut microbiota from human fecal samples.</title>
        <authorList>
            <person name="Pamer E.G."/>
            <person name="Barat B."/>
            <person name="Waligurski E."/>
            <person name="Medina S."/>
            <person name="Paddock L."/>
            <person name="Mostad J."/>
        </authorList>
    </citation>
    <scope>NUCLEOTIDE SEQUENCE [LARGE SCALE GENOMIC DNA]</scope>
    <source>
        <strain evidence="3 4">DFI.7.95</strain>
    </source>
</reference>
<sequence>MDKSTKLFNLTEAQKRIWYTQMINPELSMFVIGGTVTIYGNVDIDLLRSTIKKIISVHDAFQIRLIIKQEVPLQFFAQPDLSEIEFLDFSHREDPEGAFKDWVKQKSSLTFALENTKLYEFVSYKIKESVYGYFVKLHHIIADGWSFEILNQEIKQFYEAFYKNETDIKIEIPQYKDYLLSEQQYIQSDTYEKNKKFWNEMYAQLPENNQKISDDTVGTRTTFYLSQELTAQINKFCNNKSVSLNAFFITIYLLFKYIIADDTDICVGVPVLGRSSRKERKIFGMFVSTMAVRFLINEDWTILQILKATDFKLKECYKNQKYPYNNLVKDLNLLNDEYRGLYSTCVNYYGTQLSNDLMGMTAENFEFYNGNQEYSLQIVIRNWINNKGYQFDFDYKSSLYSYSEINDMFNRFTIIIKIILSEYMLPIKSISLLSKQEENGLIEFNSTKHALPACTSILDLFTYQVRKKFEKEAIRLGSESLSYGALDYKSDQVAAYLYNRGIGKNDIIALLMTHSIEIIIVILGIMKAGSVFLPIDIHYPIERINFILQDSGAKLLFTDLEDMDSMELNCDIISPYKPEIYESYQKPDIKIVLNDLVYVIYTSGSSGSPKGVMVEHGNLLNYICYSKKTYVTQQNECFALYSSFSFDLTITSIFTPLVSGGTILIYNDDQDEYVLNRIIKDNLCTVLKVTPSHLHLLKEYNNTESKIEKLIVGGEMLYTNLAKQVFESFGEKILIYNEYGPTETTVGCMVYQYNPLKDKGDTIPIGKPIDNMRIYILNKNLRKVPIGSSGEICIAGAGVTRGYLGKAEITNERFISSPFLKDEILYKTGDLGKFIDLETVEYLGRKDFQIKVRGYRIELEEIERCIQEYNYIEQAVVVLHEDSKGQFLCTYYVSRKQIDLKDLRRYIQDKLPYYMVPDFYQQLDMIPVTINGKVDKNRLQMKRVSKSINSNKKIKENGVKTLLYVMQDVLGIDRISIEDNFYYLGGDSIKAIQISSRLREKGYTLKVKEILINPLISDMLTFLSEVNLKGLDTSQKLCMGNVEVTPIIRWFISKNIVKPEQYCQEVRLKLNTQVSVNELEKILLKLIDHHDGLRLNYNTLESVLYYENDYKSKVKIVEKYFMNLTTNYSADKLDENSHILKEQLKFGKGLLLKSCLYHMNDGDIWSIIAHHFIIDGVSWRIILENIQILLDQIQSKKELILPRKTISYQQYASYVYKKLTYGKQCMSELNHDYQAANVITEVIDLNIVDQLSIANETYRTKNIELLLAALIRTISKLYDYDDVFIEIEGHGRDIVSDELDISNTVGWFTHLSLLNVNVKTEEISDQIVTTKEAFRAMDNKKLNYDNLYENLDYSGPYIRFNFLGDFKINYNGFVLQPLLDFRNELTADIEIDCVIMEKELKSIIHARDGLLSITDTQVLLDAFQNNLKHIINHCCLKEDVEISASDFENISLTQSDLDSLFK</sequence>
<gene>
    <name evidence="3" type="ORF">NE686_00980</name>
</gene>
<dbReference type="InterPro" id="IPR036736">
    <property type="entry name" value="ACP-like_sf"/>
</dbReference>
<dbReference type="InterPro" id="IPR023213">
    <property type="entry name" value="CAT-like_dom_sf"/>
</dbReference>
<dbReference type="InterPro" id="IPR010071">
    <property type="entry name" value="AA_adenyl_dom"/>
</dbReference>
<organism evidence="3 4">
    <name type="scientific">Tissierella carlieri</name>
    <dbReference type="NCBI Taxonomy" id="689904"/>
    <lineage>
        <taxon>Bacteria</taxon>
        <taxon>Bacillati</taxon>
        <taxon>Bacillota</taxon>
        <taxon>Tissierellia</taxon>
        <taxon>Tissierellales</taxon>
        <taxon>Tissierellaceae</taxon>
        <taxon>Tissierella</taxon>
    </lineage>
</organism>
<dbReference type="Gene3D" id="3.40.50.980">
    <property type="match status" value="2"/>
</dbReference>
<dbReference type="NCBIfam" id="TIGR01733">
    <property type="entry name" value="AA-adenyl-dom"/>
    <property type="match status" value="1"/>
</dbReference>
<dbReference type="Proteomes" id="UP001524478">
    <property type="component" value="Unassembled WGS sequence"/>
</dbReference>
<dbReference type="PROSITE" id="PS50075">
    <property type="entry name" value="CARRIER"/>
    <property type="match status" value="1"/>
</dbReference>
<dbReference type="PROSITE" id="PS00455">
    <property type="entry name" value="AMP_BINDING"/>
    <property type="match status" value="1"/>
</dbReference>
<dbReference type="Gene3D" id="3.30.559.10">
    <property type="entry name" value="Chloramphenicol acetyltransferase-like domain"/>
    <property type="match status" value="2"/>
</dbReference>
<dbReference type="RefSeq" id="WP_256310151.1">
    <property type="nucleotide sequence ID" value="NZ_JANGAC010000001.1"/>
</dbReference>
<dbReference type="Pfam" id="PF00668">
    <property type="entry name" value="Condensation"/>
    <property type="match status" value="2"/>
</dbReference>
<dbReference type="SUPFAM" id="SSF47336">
    <property type="entry name" value="ACP-like"/>
    <property type="match status" value="1"/>
</dbReference>
<name>A0ABT1S5A4_9FIRM</name>
<feature type="domain" description="Carrier" evidence="2">
    <location>
        <begin position="953"/>
        <end position="1027"/>
    </location>
</feature>
<dbReference type="Gene3D" id="2.30.38.10">
    <property type="entry name" value="Luciferase, Domain 3"/>
    <property type="match status" value="1"/>
</dbReference>
<protein>
    <submittedName>
        <fullName evidence="3">Amino acid adenylation domain-containing protein</fullName>
    </submittedName>
</protein>
<dbReference type="Pfam" id="PF00550">
    <property type="entry name" value="PP-binding"/>
    <property type="match status" value="1"/>
</dbReference>
<dbReference type="EMBL" id="JANGAC010000001">
    <property type="protein sequence ID" value="MCQ4921643.1"/>
    <property type="molecule type" value="Genomic_DNA"/>
</dbReference>
<dbReference type="InterPro" id="IPR020845">
    <property type="entry name" value="AMP-binding_CS"/>
</dbReference>
<keyword evidence="4" id="KW-1185">Reference proteome</keyword>
<dbReference type="InterPro" id="IPR001242">
    <property type="entry name" value="Condensation_dom"/>
</dbReference>
<dbReference type="PANTHER" id="PTHR45527">
    <property type="entry name" value="NONRIBOSOMAL PEPTIDE SYNTHETASE"/>
    <property type="match status" value="1"/>
</dbReference>
<dbReference type="Gene3D" id="1.10.1200.10">
    <property type="entry name" value="ACP-like"/>
    <property type="match status" value="1"/>
</dbReference>
<proteinExistence type="predicted"/>
<evidence type="ECO:0000313" key="4">
    <source>
        <dbReference type="Proteomes" id="UP001524478"/>
    </source>
</evidence>